<reference evidence="2" key="1">
    <citation type="submission" date="2018-06" db="EMBL/GenBank/DDBJ databases">
        <authorList>
            <person name="Ashton P.M."/>
            <person name="Dallman T."/>
            <person name="Nair S."/>
            <person name="De Pinna E."/>
            <person name="Peters T."/>
            <person name="Grant K."/>
        </authorList>
    </citation>
    <scope>NUCLEOTIDE SEQUENCE</scope>
    <source>
        <strain evidence="2">382836</strain>
        <strain evidence="5">553265</strain>
        <strain evidence="1">599586</strain>
        <strain evidence="3">636274</strain>
        <strain evidence="4">661039</strain>
    </source>
</reference>
<evidence type="ECO:0000313" key="5">
    <source>
        <dbReference type="EMBL" id="ECB0584871.1"/>
    </source>
</evidence>
<organism evidence="2">
    <name type="scientific">Salmonella enterica subsp. enterica serovar Indiana</name>
    <dbReference type="NCBI Taxonomy" id="286783"/>
    <lineage>
        <taxon>Bacteria</taxon>
        <taxon>Pseudomonadati</taxon>
        <taxon>Pseudomonadota</taxon>
        <taxon>Gammaproteobacteria</taxon>
        <taxon>Enterobacterales</taxon>
        <taxon>Enterobacteriaceae</taxon>
        <taxon>Salmonella</taxon>
    </lineage>
</organism>
<dbReference type="EMBL" id="AAHWIV010000012">
    <property type="protein sequence ID" value="ECB0584871.1"/>
    <property type="molecule type" value="Genomic_DNA"/>
</dbReference>
<evidence type="ECO:0000313" key="3">
    <source>
        <dbReference type="EMBL" id="EBZ8333406.1"/>
    </source>
</evidence>
<evidence type="ECO:0008006" key="6">
    <source>
        <dbReference type="Google" id="ProtNLM"/>
    </source>
</evidence>
<dbReference type="EMBL" id="AAHSKH010000008">
    <property type="protein sequence ID" value="EBZ8333406.1"/>
    <property type="molecule type" value="Genomic_DNA"/>
</dbReference>
<comment type="caution">
    <text evidence="2">The sequence shown here is derived from an EMBL/GenBank/DDBJ whole genome shotgun (WGS) entry which is preliminary data.</text>
</comment>
<name>A0A5I0T624_SALET</name>
<protein>
    <recommendedName>
        <fullName evidence="6">DUF4747 family protein</fullName>
    </recommendedName>
</protein>
<evidence type="ECO:0000313" key="4">
    <source>
        <dbReference type="EMBL" id="ECA7101721.1"/>
    </source>
</evidence>
<accession>A0A5I0T624</accession>
<dbReference type="Proteomes" id="UP000839609">
    <property type="component" value="Unassembled WGS sequence"/>
</dbReference>
<evidence type="ECO:0000313" key="2">
    <source>
        <dbReference type="EMBL" id="EBW7077101.1"/>
    </source>
</evidence>
<evidence type="ECO:0000313" key="1">
    <source>
        <dbReference type="EMBL" id="EBS6378596.1"/>
    </source>
</evidence>
<dbReference type="EMBL" id="AAGWDL010000014">
    <property type="protein sequence ID" value="EBS6378596.1"/>
    <property type="molecule type" value="Genomic_DNA"/>
</dbReference>
<dbReference type="EMBL" id="AAHJAA010000105">
    <property type="protein sequence ID" value="EBW7077101.1"/>
    <property type="molecule type" value="Genomic_DNA"/>
</dbReference>
<sequence>MSQLRLKWMRLKIRTNYEAVFDFIKNTPYSDAIGAGFTKYEAIYNGVAATFNKKTIVLEPVSDPFGEILEFERVAFDQISFSIQIISNKVCLLTFYNPPKSVKPFIDFLSQGEGLSVAYGNLSVDLKVFMNVIRENVGVKVFGISKVKVSNLPVTEKTRASLELNSSADALHDLKVFIGDNDFKLDKIKAGGFYHDSKFSFELTSGASAVIPEEHVSIFNDVIALMELDKF</sequence>
<gene>
    <name evidence="1" type="ORF">D4X88_15075</name>
    <name evidence="2" type="ORF">DQC01_19445</name>
    <name evidence="3" type="ORF">EGU88_13120</name>
    <name evidence="4" type="ORF">EO253_14965</name>
    <name evidence="5" type="ORF">EUV76_13020</name>
</gene>
<dbReference type="AlphaFoldDB" id="A0A5I0T624"/>
<dbReference type="EMBL" id="AAHVGF010000014">
    <property type="protein sequence ID" value="ECA7101721.1"/>
    <property type="molecule type" value="Genomic_DNA"/>
</dbReference>
<proteinExistence type="predicted"/>